<dbReference type="Proteomes" id="UP001365781">
    <property type="component" value="Unassembled WGS sequence"/>
</dbReference>
<feature type="region of interest" description="Disordered" evidence="1">
    <location>
        <begin position="82"/>
        <end position="103"/>
    </location>
</feature>
<accession>A0ABU8GX70</accession>
<dbReference type="EMBL" id="JBBAYM010000161">
    <property type="protein sequence ID" value="MEI5617064.1"/>
    <property type="molecule type" value="Genomic_DNA"/>
</dbReference>
<dbReference type="RefSeq" id="WP_336558981.1">
    <property type="nucleotide sequence ID" value="NZ_JBBAYM010000161.1"/>
</dbReference>
<sequence length="103" mass="11470">QEANEAVQEAQIPQTAKISRATATVKVEYDGRPKFVPIQGTSLRVAENSNITVLQASNLKYYACDKGVWYISDNPNGPYAVANERPQDVDKIPPTNHAYNTRY</sequence>
<comment type="caution">
    <text evidence="2">The sequence shown here is derived from an EMBL/GenBank/DDBJ whole genome shotgun (WGS) entry which is preliminary data.</text>
</comment>
<gene>
    <name evidence="2" type="ORF">WB403_49090</name>
</gene>
<evidence type="ECO:0000313" key="3">
    <source>
        <dbReference type="Proteomes" id="UP001365781"/>
    </source>
</evidence>
<protein>
    <submittedName>
        <fullName evidence="2">Uncharacterized protein</fullName>
    </submittedName>
</protein>
<organism evidence="2 3">
    <name type="scientific">Streptomyces brasiliscabiei</name>
    <dbReference type="NCBI Taxonomy" id="2736302"/>
    <lineage>
        <taxon>Bacteria</taxon>
        <taxon>Bacillati</taxon>
        <taxon>Actinomycetota</taxon>
        <taxon>Actinomycetes</taxon>
        <taxon>Kitasatosporales</taxon>
        <taxon>Streptomycetaceae</taxon>
        <taxon>Streptomyces</taxon>
    </lineage>
</organism>
<proteinExistence type="predicted"/>
<feature type="non-terminal residue" evidence="2">
    <location>
        <position position="1"/>
    </location>
</feature>
<name>A0ABU8GX70_9ACTN</name>
<keyword evidence="3" id="KW-1185">Reference proteome</keyword>
<evidence type="ECO:0000256" key="1">
    <source>
        <dbReference type="SAM" id="MobiDB-lite"/>
    </source>
</evidence>
<evidence type="ECO:0000313" key="2">
    <source>
        <dbReference type="EMBL" id="MEI5617064.1"/>
    </source>
</evidence>
<feature type="non-terminal residue" evidence="2">
    <location>
        <position position="103"/>
    </location>
</feature>
<reference evidence="2 3" key="1">
    <citation type="submission" date="2024-03" db="EMBL/GenBank/DDBJ databases">
        <title>First Report of Pectobacterium brasiliscabiei causing potato scab in china.</title>
        <authorList>
            <person name="Handique U."/>
        </authorList>
    </citation>
    <scope>NUCLEOTIDE SEQUENCE [LARGE SCALE GENOMIC DNA]</scope>
    <source>
        <strain evidence="2 3">ZRIMU1503</strain>
    </source>
</reference>